<evidence type="ECO:0000259" key="1">
    <source>
        <dbReference type="Pfam" id="PF07238"/>
    </source>
</evidence>
<dbReference type="RefSeq" id="WP_258332647.1">
    <property type="nucleotide sequence ID" value="NZ_JAPTGG010000014.1"/>
</dbReference>
<keyword evidence="3" id="KW-1185">Reference proteome</keyword>
<feature type="domain" description="PilZ" evidence="1">
    <location>
        <begin position="3"/>
        <end position="89"/>
    </location>
</feature>
<reference evidence="2 3" key="1">
    <citation type="submission" date="2022-12" db="EMBL/GenBank/DDBJ databases">
        <title>Dasania phycosphaerae sp. nov., isolated from particulate material of the south coast of Korea.</title>
        <authorList>
            <person name="Jiang Y."/>
        </authorList>
    </citation>
    <scope>NUCLEOTIDE SEQUENCE [LARGE SCALE GENOMIC DNA]</scope>
    <source>
        <strain evidence="2 3">GY-19</strain>
    </source>
</reference>
<dbReference type="SUPFAM" id="SSF141371">
    <property type="entry name" value="PilZ domain-like"/>
    <property type="match status" value="1"/>
</dbReference>
<dbReference type="EMBL" id="JAPTGG010000014">
    <property type="protein sequence ID" value="MCZ0866619.1"/>
    <property type="molecule type" value="Genomic_DNA"/>
</dbReference>
<proteinExistence type="predicted"/>
<dbReference type="Pfam" id="PF07238">
    <property type="entry name" value="PilZ"/>
    <property type="match status" value="1"/>
</dbReference>
<dbReference type="GO" id="GO:0035438">
    <property type="term" value="F:cyclic-di-GMP binding"/>
    <property type="evidence" value="ECO:0007669"/>
    <property type="project" value="InterPro"/>
</dbReference>
<dbReference type="AlphaFoldDB" id="A0A9J6RPX4"/>
<accession>A0A9J6RPX4</accession>
<evidence type="ECO:0000313" key="3">
    <source>
        <dbReference type="Proteomes" id="UP001069090"/>
    </source>
</evidence>
<dbReference type="Gene3D" id="2.40.10.220">
    <property type="entry name" value="predicted glycosyltransferase like domains"/>
    <property type="match status" value="1"/>
</dbReference>
<protein>
    <submittedName>
        <fullName evidence="2">PilZ domain-containing protein</fullName>
    </submittedName>
</protein>
<evidence type="ECO:0000313" key="2">
    <source>
        <dbReference type="EMBL" id="MCZ0866619.1"/>
    </source>
</evidence>
<gene>
    <name evidence="2" type="ORF">O0V09_15515</name>
</gene>
<sequence>MDEQRKYVRAECSALVELSHPSFGHCELKARDLSDGGMFVILGANTAPPVGTVLNVKIKRYTGVINDQPIPMEVVHHNGGGMGLMFVNL</sequence>
<organism evidence="2 3">
    <name type="scientific">Dasania phycosphaerae</name>
    <dbReference type="NCBI Taxonomy" id="2950436"/>
    <lineage>
        <taxon>Bacteria</taxon>
        <taxon>Pseudomonadati</taxon>
        <taxon>Pseudomonadota</taxon>
        <taxon>Gammaproteobacteria</taxon>
        <taxon>Cellvibrionales</taxon>
        <taxon>Spongiibacteraceae</taxon>
        <taxon>Dasania</taxon>
    </lineage>
</organism>
<comment type="caution">
    <text evidence="2">The sequence shown here is derived from an EMBL/GenBank/DDBJ whole genome shotgun (WGS) entry which is preliminary data.</text>
</comment>
<name>A0A9J6RPX4_9GAMM</name>
<dbReference type="InterPro" id="IPR009875">
    <property type="entry name" value="PilZ_domain"/>
</dbReference>
<dbReference type="Proteomes" id="UP001069090">
    <property type="component" value="Unassembled WGS sequence"/>
</dbReference>